<evidence type="ECO:0000313" key="4">
    <source>
        <dbReference type="Proteomes" id="UP001529201"/>
    </source>
</evidence>
<keyword evidence="4" id="KW-1185">Reference proteome</keyword>
<dbReference type="AlphaFoldDB" id="A0A5B8SY73"/>
<dbReference type="GO" id="GO:0016740">
    <property type="term" value="F:transferase activity"/>
    <property type="evidence" value="ECO:0007669"/>
    <property type="project" value="UniProtKB-KW"/>
</dbReference>
<dbReference type="EMBL" id="JARGDN010000008">
    <property type="protein sequence ID" value="MDG9733964.1"/>
    <property type="molecule type" value="Genomic_DNA"/>
</dbReference>
<name>A0A5B8SY73_LEUPS</name>
<dbReference type="Proteomes" id="UP001529201">
    <property type="component" value="Unassembled WGS sequence"/>
</dbReference>
<proteinExistence type="predicted"/>
<dbReference type="Proteomes" id="UP000321296">
    <property type="component" value="Chromosome"/>
</dbReference>
<protein>
    <submittedName>
        <fullName evidence="2">Glycosyltransferase</fullName>
    </submittedName>
</protein>
<reference evidence="2 3" key="1">
    <citation type="submission" date="2019-06" db="EMBL/GenBank/DDBJ databases">
        <title>Genome analyses of bacteria isolated from kimchi.</title>
        <authorList>
            <person name="Lee S."/>
            <person name="Ahn S."/>
            <person name="Roh S."/>
        </authorList>
    </citation>
    <scope>NUCLEOTIDE SEQUENCE [LARGE SCALE GENOMIC DNA]</scope>
    <source>
        <strain evidence="2 3">CBA3630</strain>
    </source>
</reference>
<dbReference type="RefSeq" id="WP_010282455.1">
    <property type="nucleotide sequence ID" value="NZ_CAXLKH010000017.1"/>
</dbReference>
<evidence type="ECO:0000313" key="3">
    <source>
        <dbReference type="Proteomes" id="UP000321296"/>
    </source>
</evidence>
<evidence type="ECO:0000313" key="1">
    <source>
        <dbReference type="EMBL" id="MDG9733964.1"/>
    </source>
</evidence>
<reference evidence="1 4" key="2">
    <citation type="submission" date="2023-02" db="EMBL/GenBank/DDBJ databases">
        <title>Antimicrobial susceptibility testing and tentative epidemiological cut-off values for Lactobacillaceae family species intended for ingestion.</title>
        <authorList>
            <person name="Noehr-Meldgaard K."/>
            <person name="Struve C."/>
            <person name="Ingmer H."/>
            <person name="Koza A."/>
            <person name="Al-Nakeeb K."/>
            <person name="Agersoe Y."/>
        </authorList>
    </citation>
    <scope>NUCLEOTIDE SEQUENCE [LARGE SCALE GENOMIC DNA]</scope>
    <source>
        <strain evidence="1 4">DSM 20193</strain>
    </source>
</reference>
<organism evidence="2 3">
    <name type="scientific">Leuconostoc pseudomesenteroides</name>
    <dbReference type="NCBI Taxonomy" id="33968"/>
    <lineage>
        <taxon>Bacteria</taxon>
        <taxon>Bacillati</taxon>
        <taxon>Bacillota</taxon>
        <taxon>Bacilli</taxon>
        <taxon>Lactobacillales</taxon>
        <taxon>Lactobacillaceae</taxon>
        <taxon>Leuconostoc</taxon>
    </lineage>
</organism>
<evidence type="ECO:0000313" key="2">
    <source>
        <dbReference type="EMBL" id="QEA41606.1"/>
    </source>
</evidence>
<dbReference type="EMBL" id="CP042383">
    <property type="protein sequence ID" value="QEA41606.1"/>
    <property type="molecule type" value="Genomic_DNA"/>
</dbReference>
<dbReference type="KEGG" id="lpse:FGL85_03345"/>
<gene>
    <name evidence="2" type="ORF">FGL85_03345</name>
    <name evidence="1" type="ORF">P1N92_07520</name>
</gene>
<sequence length="276" mass="31488">MKVELINSLVYQNFAGIKWQIEQVANGHSDELWLATPHEDAVSLIKAHHIAPEKVFDVYRQQYLTEIDVSKGIWWSDLSVPNDAQIVVNQDWTSSVVSLGSELAQVKWFPQSTRIVQAVSWLDTDGKLDYKDIYHRDGTLFARQFFSEGDLLESDFYQTTGELSTVDYYFNGARNFVVHGQSQFSSADTYLLDVMSSFPEVTFDITQLGRELDFAPDNTQLTMPAGVIDDQGQIYPNLIQILTNDQHKIKRVIVSKDDYQRLIKAGYASNKLEKMS</sequence>
<keyword evidence="2" id="KW-0808">Transferase</keyword>
<dbReference type="GeneID" id="64343887"/>
<accession>A0A5B8SY73</accession>